<reference evidence="2 3" key="1">
    <citation type="submission" date="2021-08" db="EMBL/GenBank/DDBJ databases">
        <title>Draft Genome Sequence of Phanerochaete sordida strain YK-624.</title>
        <authorList>
            <person name="Mori T."/>
            <person name="Dohra H."/>
            <person name="Suzuki T."/>
            <person name="Kawagishi H."/>
            <person name="Hirai H."/>
        </authorList>
    </citation>
    <scope>NUCLEOTIDE SEQUENCE [LARGE SCALE GENOMIC DNA]</scope>
    <source>
        <strain evidence="2 3">YK-624</strain>
    </source>
</reference>
<comment type="caution">
    <text evidence="2">The sequence shown here is derived from an EMBL/GenBank/DDBJ whole genome shotgun (WGS) entry which is preliminary data.</text>
</comment>
<evidence type="ECO:0000313" key="2">
    <source>
        <dbReference type="EMBL" id="GJF00627.1"/>
    </source>
</evidence>
<dbReference type="EMBL" id="BPQB01000175">
    <property type="protein sequence ID" value="GJF00627.1"/>
    <property type="molecule type" value="Genomic_DNA"/>
</dbReference>
<name>A0A9P3GSU0_9APHY</name>
<accession>A0A9P3GSU0</accession>
<organism evidence="2 3">
    <name type="scientific">Phanerochaete sordida</name>
    <dbReference type="NCBI Taxonomy" id="48140"/>
    <lineage>
        <taxon>Eukaryota</taxon>
        <taxon>Fungi</taxon>
        <taxon>Dikarya</taxon>
        <taxon>Basidiomycota</taxon>
        <taxon>Agaricomycotina</taxon>
        <taxon>Agaricomycetes</taxon>
        <taxon>Polyporales</taxon>
        <taxon>Phanerochaetaceae</taxon>
        <taxon>Phanerochaete</taxon>
    </lineage>
</organism>
<evidence type="ECO:0000256" key="1">
    <source>
        <dbReference type="SAM" id="MobiDB-lite"/>
    </source>
</evidence>
<dbReference type="Proteomes" id="UP000703269">
    <property type="component" value="Unassembled WGS sequence"/>
</dbReference>
<sequence>MPKKRPIMDYRVQVPIRGLNLKFTNQTLAQIIGAARLSPEPKGRYGRRNVISLSTTSLARGQELYFARCLAYTPRKPNCRVCAQAWALSWTRLAAGGLLADHGTLPGRQQAKNQVRTTRLRRTEHFQRARLAHDRVADGRGSARRRPPPRFPDVGKS</sequence>
<proteinExistence type="predicted"/>
<keyword evidence="3" id="KW-1185">Reference proteome</keyword>
<feature type="region of interest" description="Disordered" evidence="1">
    <location>
        <begin position="131"/>
        <end position="157"/>
    </location>
</feature>
<dbReference type="AlphaFoldDB" id="A0A9P3GSU0"/>
<protein>
    <submittedName>
        <fullName evidence="2">Uncharacterized protein</fullName>
    </submittedName>
</protein>
<gene>
    <name evidence="2" type="ORF">PsYK624_169210</name>
</gene>
<evidence type="ECO:0000313" key="3">
    <source>
        <dbReference type="Proteomes" id="UP000703269"/>
    </source>
</evidence>